<dbReference type="Proteomes" id="UP000521922">
    <property type="component" value="Unassembled WGS sequence"/>
</dbReference>
<dbReference type="AlphaFoldDB" id="A0A7Y9J207"/>
<dbReference type="EMBL" id="JACCBB010000001">
    <property type="protein sequence ID" value="NYD23634.1"/>
    <property type="molecule type" value="Genomic_DNA"/>
</dbReference>
<feature type="chain" id="PRO_5031039611" evidence="1">
    <location>
        <begin position="27"/>
        <end position="148"/>
    </location>
</feature>
<evidence type="ECO:0000313" key="2">
    <source>
        <dbReference type="EMBL" id="NYD23634.1"/>
    </source>
</evidence>
<feature type="signal peptide" evidence="1">
    <location>
        <begin position="1"/>
        <end position="26"/>
    </location>
</feature>
<keyword evidence="1" id="KW-0732">Signal</keyword>
<protein>
    <submittedName>
        <fullName evidence="2">Putative membrane protein</fullName>
    </submittedName>
</protein>
<evidence type="ECO:0000313" key="3">
    <source>
        <dbReference type="Proteomes" id="UP000521922"/>
    </source>
</evidence>
<name>A0A7Y9J207_9ACTN</name>
<keyword evidence="3" id="KW-1185">Reference proteome</keyword>
<organism evidence="2 3">
    <name type="scientific">Kineococcus aurantiacus</name>
    <dbReference type="NCBI Taxonomy" id="37633"/>
    <lineage>
        <taxon>Bacteria</taxon>
        <taxon>Bacillati</taxon>
        <taxon>Actinomycetota</taxon>
        <taxon>Actinomycetes</taxon>
        <taxon>Kineosporiales</taxon>
        <taxon>Kineosporiaceae</taxon>
        <taxon>Kineococcus</taxon>
    </lineage>
</organism>
<sequence length="148" mass="15592">MLTRATVTAAAAALLVTGAGVGAAQAHTASEAIQAGCGSGYSVVRDGTRNLVTTRGEIWGQVYLTYNSSTGYSCVVTRKTAFHGTSTKTLARLSVQGSTVREDWAYYSHWAAVKSYARGRCVAYWGDVRNPTGTDNAGGGRWTWGNCG</sequence>
<gene>
    <name evidence="2" type="ORF">BJ968_003174</name>
</gene>
<reference evidence="2 3" key="1">
    <citation type="submission" date="2020-07" db="EMBL/GenBank/DDBJ databases">
        <title>Sequencing the genomes of 1000 actinobacteria strains.</title>
        <authorList>
            <person name="Klenk H.-P."/>
        </authorList>
    </citation>
    <scope>NUCLEOTIDE SEQUENCE [LARGE SCALE GENOMIC DNA]</scope>
    <source>
        <strain evidence="2 3">DSM 7487</strain>
    </source>
</reference>
<evidence type="ECO:0000256" key="1">
    <source>
        <dbReference type="SAM" id="SignalP"/>
    </source>
</evidence>
<comment type="caution">
    <text evidence="2">The sequence shown here is derived from an EMBL/GenBank/DDBJ whole genome shotgun (WGS) entry which is preliminary data.</text>
</comment>
<accession>A0A7Y9J207</accession>
<proteinExistence type="predicted"/>